<keyword evidence="4" id="KW-0067">ATP-binding</keyword>
<evidence type="ECO:0000256" key="1">
    <source>
        <dbReference type="ARBA" id="ARBA00022679"/>
    </source>
</evidence>
<name>A0ABR2KM39_9EUKA</name>
<evidence type="ECO:0000256" key="4">
    <source>
        <dbReference type="RuleBase" id="RU362109"/>
    </source>
</evidence>
<comment type="caution">
    <text evidence="6">The sequence shown here is derived from an EMBL/GenBank/DDBJ whole genome shotgun (WGS) entry which is preliminary data.</text>
</comment>
<evidence type="ECO:0000256" key="3">
    <source>
        <dbReference type="PROSITE-ProRule" id="PRU10133"/>
    </source>
</evidence>
<evidence type="ECO:0000256" key="2">
    <source>
        <dbReference type="ARBA" id="ARBA00022786"/>
    </source>
</evidence>
<gene>
    <name evidence="6" type="ORF">M9Y10_029359</name>
</gene>
<dbReference type="Pfam" id="PF00179">
    <property type="entry name" value="UQ_con"/>
    <property type="match status" value="1"/>
</dbReference>
<proteinExistence type="inferred from homology"/>
<evidence type="ECO:0000313" key="6">
    <source>
        <dbReference type="EMBL" id="KAK8892136.1"/>
    </source>
</evidence>
<keyword evidence="2 4" id="KW-0833">Ubl conjugation pathway</keyword>
<dbReference type="Gene3D" id="3.10.110.10">
    <property type="entry name" value="Ubiquitin Conjugating Enzyme"/>
    <property type="match status" value="1"/>
</dbReference>
<dbReference type="InterPro" id="IPR000608">
    <property type="entry name" value="UBC"/>
</dbReference>
<dbReference type="SMART" id="SM00212">
    <property type="entry name" value="UBCc"/>
    <property type="match status" value="1"/>
</dbReference>
<feature type="active site" description="Glycyl thioester intermediate" evidence="3">
    <location>
        <position position="86"/>
    </location>
</feature>
<keyword evidence="1" id="KW-0808">Transferase</keyword>
<feature type="domain" description="UBC core" evidence="5">
    <location>
        <begin position="2"/>
        <end position="148"/>
    </location>
</feature>
<dbReference type="PROSITE" id="PS00183">
    <property type="entry name" value="UBC_1"/>
    <property type="match status" value="1"/>
</dbReference>
<dbReference type="Proteomes" id="UP001470230">
    <property type="component" value="Unassembled WGS sequence"/>
</dbReference>
<keyword evidence="4" id="KW-0547">Nucleotide-binding</keyword>
<protein>
    <recommendedName>
        <fullName evidence="5">UBC core domain-containing protein</fullName>
    </recommendedName>
</protein>
<organism evidence="6 7">
    <name type="scientific">Tritrichomonas musculus</name>
    <dbReference type="NCBI Taxonomy" id="1915356"/>
    <lineage>
        <taxon>Eukaryota</taxon>
        <taxon>Metamonada</taxon>
        <taxon>Parabasalia</taxon>
        <taxon>Tritrichomonadida</taxon>
        <taxon>Tritrichomonadidae</taxon>
        <taxon>Tritrichomonas</taxon>
    </lineage>
</organism>
<dbReference type="InterPro" id="IPR016135">
    <property type="entry name" value="UBQ-conjugating_enzyme/RWD"/>
</dbReference>
<reference evidence="6 7" key="1">
    <citation type="submission" date="2024-04" db="EMBL/GenBank/DDBJ databases">
        <title>Tritrichomonas musculus Genome.</title>
        <authorList>
            <person name="Alves-Ferreira E."/>
            <person name="Grigg M."/>
            <person name="Lorenzi H."/>
            <person name="Galac M."/>
        </authorList>
    </citation>
    <scope>NUCLEOTIDE SEQUENCE [LARGE SCALE GENOMIC DNA]</scope>
    <source>
        <strain evidence="6 7">EAF2021</strain>
    </source>
</reference>
<keyword evidence="7" id="KW-1185">Reference proteome</keyword>
<dbReference type="EMBL" id="JAPFFF010000004">
    <property type="protein sequence ID" value="KAK8892136.1"/>
    <property type="molecule type" value="Genomic_DNA"/>
</dbReference>
<comment type="similarity">
    <text evidence="4">Belongs to the ubiquitin-conjugating enzyme family.</text>
</comment>
<sequence>MTANKAVSRELLQYQDDDSLKFTIDSEEDDLSKLRVTLSPPENTPYEEGIFFLSMTIPAQYPSSPPSIKFETKIYHPNINEDGKICLEQLKSDWKPTFTLKNAIEFIYYLLEHPNWESPLVASIGAQHEKDPKEFEKTAREWTKLYAV</sequence>
<evidence type="ECO:0000313" key="7">
    <source>
        <dbReference type="Proteomes" id="UP001470230"/>
    </source>
</evidence>
<accession>A0ABR2KM39</accession>
<dbReference type="PANTHER" id="PTHR24068">
    <property type="entry name" value="UBIQUITIN-CONJUGATING ENZYME E2"/>
    <property type="match status" value="1"/>
</dbReference>
<dbReference type="PROSITE" id="PS50127">
    <property type="entry name" value="UBC_2"/>
    <property type="match status" value="1"/>
</dbReference>
<evidence type="ECO:0000259" key="5">
    <source>
        <dbReference type="PROSITE" id="PS50127"/>
    </source>
</evidence>
<dbReference type="InterPro" id="IPR023313">
    <property type="entry name" value="UBQ-conjugating_AS"/>
</dbReference>
<dbReference type="SUPFAM" id="SSF54495">
    <property type="entry name" value="UBC-like"/>
    <property type="match status" value="1"/>
</dbReference>